<evidence type="ECO:0000313" key="4">
    <source>
        <dbReference type="Proteomes" id="UP000198901"/>
    </source>
</evidence>
<evidence type="ECO:0000256" key="2">
    <source>
        <dbReference type="ARBA" id="ARBA00022679"/>
    </source>
</evidence>
<dbReference type="EMBL" id="FNGS01000002">
    <property type="protein sequence ID" value="SDL50795.1"/>
    <property type="molecule type" value="Genomic_DNA"/>
</dbReference>
<sequence>MKILVIQTAFIGDAILATSLLEKLHVHFPEAQIDFLVRRGNEGLLRNHPFLHETLVWDKKEGKYASLRKLLGKIRATRYTYVINLQRYATTGFLTAFSGAETTIGFDKNPLSFLFDRKVIHRFDGPHEIERNTDLVAAFTDATVYPPRLYPPELSFQPARPYVCMAPSSVWFTKQLPEHTWAELLKQLPAELDVYLLGGPGDAELCERIRQNDGRTHNVAGKLSLLESAKLMEGAVLNYVNDSAPMHLCSSVDAPTCAIFCSTVPAFGFGPKASFSRIVETTEDLQCRPCGIHGKKACPEGHFRCGTSITTAQLLSVLEEAKKIRGL</sequence>
<keyword evidence="2 3" id="KW-0808">Transferase</keyword>
<keyword evidence="4" id="KW-1185">Reference proteome</keyword>
<dbReference type="SUPFAM" id="SSF53756">
    <property type="entry name" value="UDP-Glycosyltransferase/glycogen phosphorylase"/>
    <property type="match status" value="1"/>
</dbReference>
<accession>A0A1G9KN16</accession>
<proteinExistence type="predicted"/>
<reference evidence="3 4" key="1">
    <citation type="submission" date="2016-10" db="EMBL/GenBank/DDBJ databases">
        <authorList>
            <person name="de Groot N.N."/>
        </authorList>
    </citation>
    <scope>NUCLEOTIDE SEQUENCE [LARGE SCALE GENOMIC DNA]</scope>
    <source>
        <strain evidence="3 4">DSM 21668</strain>
    </source>
</reference>
<dbReference type="GO" id="GO:0008713">
    <property type="term" value="F:ADP-heptose-lipopolysaccharide heptosyltransferase activity"/>
    <property type="evidence" value="ECO:0007669"/>
    <property type="project" value="TreeGrafter"/>
</dbReference>
<evidence type="ECO:0000313" key="3">
    <source>
        <dbReference type="EMBL" id="SDL50795.1"/>
    </source>
</evidence>
<dbReference type="CDD" id="cd03789">
    <property type="entry name" value="GT9_LPS_heptosyltransferase"/>
    <property type="match status" value="1"/>
</dbReference>
<name>A0A1G9KN16_9BACT</name>
<dbReference type="Proteomes" id="UP000198901">
    <property type="component" value="Unassembled WGS sequence"/>
</dbReference>
<keyword evidence="1" id="KW-0328">Glycosyltransferase</keyword>
<dbReference type="GO" id="GO:0005829">
    <property type="term" value="C:cytosol"/>
    <property type="evidence" value="ECO:0007669"/>
    <property type="project" value="TreeGrafter"/>
</dbReference>
<dbReference type="InterPro" id="IPR051199">
    <property type="entry name" value="LPS_LOS_Heptosyltrfase"/>
</dbReference>
<dbReference type="PANTHER" id="PTHR30160:SF1">
    <property type="entry name" value="LIPOPOLYSACCHARIDE 1,2-N-ACETYLGLUCOSAMINETRANSFERASE-RELATED"/>
    <property type="match status" value="1"/>
</dbReference>
<evidence type="ECO:0000256" key="1">
    <source>
        <dbReference type="ARBA" id="ARBA00022676"/>
    </source>
</evidence>
<organism evidence="3 4">
    <name type="scientific">Siphonobacter aquaeclarae</name>
    <dbReference type="NCBI Taxonomy" id="563176"/>
    <lineage>
        <taxon>Bacteria</taxon>
        <taxon>Pseudomonadati</taxon>
        <taxon>Bacteroidota</taxon>
        <taxon>Cytophagia</taxon>
        <taxon>Cytophagales</taxon>
        <taxon>Cytophagaceae</taxon>
        <taxon>Siphonobacter</taxon>
    </lineage>
</organism>
<dbReference type="Gene3D" id="3.40.50.2000">
    <property type="entry name" value="Glycogen Phosphorylase B"/>
    <property type="match status" value="2"/>
</dbReference>
<gene>
    <name evidence="3" type="ORF">SAMN04488090_1074</name>
</gene>
<dbReference type="Pfam" id="PF01075">
    <property type="entry name" value="Glyco_transf_9"/>
    <property type="match status" value="1"/>
</dbReference>
<dbReference type="RefSeq" id="WP_093198750.1">
    <property type="nucleotide sequence ID" value="NZ_FNGS01000002.1"/>
</dbReference>
<dbReference type="OrthoDB" id="9768048at2"/>
<dbReference type="InterPro" id="IPR002201">
    <property type="entry name" value="Glyco_trans_9"/>
</dbReference>
<dbReference type="AlphaFoldDB" id="A0A1G9KN16"/>
<dbReference type="STRING" id="563176.SAMN04488090_1074"/>
<dbReference type="GO" id="GO:0009244">
    <property type="term" value="P:lipopolysaccharide core region biosynthetic process"/>
    <property type="evidence" value="ECO:0007669"/>
    <property type="project" value="TreeGrafter"/>
</dbReference>
<dbReference type="PANTHER" id="PTHR30160">
    <property type="entry name" value="TETRAACYLDISACCHARIDE 4'-KINASE-RELATED"/>
    <property type="match status" value="1"/>
</dbReference>
<protein>
    <submittedName>
        <fullName evidence="3">Heptosyltransferase-2</fullName>
    </submittedName>
</protein>